<dbReference type="Proteomes" id="UP000007129">
    <property type="component" value="Unassembled WGS sequence"/>
</dbReference>
<proteinExistence type="predicted"/>
<evidence type="ECO:0000313" key="2">
    <source>
        <dbReference type="Proteomes" id="UP000007129"/>
    </source>
</evidence>
<comment type="caution">
    <text evidence="1">The sequence shown here is derived from an EMBL/GenBank/DDBJ whole genome shotgun (WGS) entry which is preliminary data.</text>
</comment>
<organism evidence="1 2">
    <name type="scientific">Macrophomina phaseolina (strain MS6)</name>
    <name type="common">Charcoal rot fungus</name>
    <dbReference type="NCBI Taxonomy" id="1126212"/>
    <lineage>
        <taxon>Eukaryota</taxon>
        <taxon>Fungi</taxon>
        <taxon>Dikarya</taxon>
        <taxon>Ascomycota</taxon>
        <taxon>Pezizomycotina</taxon>
        <taxon>Dothideomycetes</taxon>
        <taxon>Dothideomycetes incertae sedis</taxon>
        <taxon>Botryosphaeriales</taxon>
        <taxon>Botryosphaeriaceae</taxon>
        <taxon>Macrophomina</taxon>
    </lineage>
</organism>
<evidence type="ECO:0000313" key="1">
    <source>
        <dbReference type="EMBL" id="EKG11288.1"/>
    </source>
</evidence>
<sequence>MAQLISRTENFHQSRLIQDHVISLTKTTLSIHSEINQIKWFLCSTSKVRKCLRALEYPKFEESIAKGFADLERDKSCLALCLLGTFGHRISEIQSALEAGLPSIQEEIGSIKQHLHENSEIAERSREIERGYATMACGHGECSTQLPVCILSQGRCSGSGSLPAGDRNVD</sequence>
<name>K2R9Y7_MACPH</name>
<protein>
    <submittedName>
        <fullName evidence="1">Uncharacterized protein</fullName>
    </submittedName>
</protein>
<dbReference type="EMBL" id="AHHD01000495">
    <property type="protein sequence ID" value="EKG11288.1"/>
    <property type="molecule type" value="Genomic_DNA"/>
</dbReference>
<accession>K2R9Y7</accession>
<dbReference type="InParanoid" id="K2R9Y7"/>
<dbReference type="VEuPathDB" id="FungiDB:MPH_11633"/>
<reference evidence="1 2" key="1">
    <citation type="journal article" date="2012" name="BMC Genomics">
        <title>Tools to kill: Genome of one of the most destructive plant pathogenic fungi Macrophomina phaseolina.</title>
        <authorList>
            <person name="Islam M.S."/>
            <person name="Haque M.S."/>
            <person name="Islam M.M."/>
            <person name="Emdad E.M."/>
            <person name="Halim A."/>
            <person name="Hossen Q.M.M."/>
            <person name="Hossain M.Z."/>
            <person name="Ahmed B."/>
            <person name="Rahim S."/>
            <person name="Rahman M.S."/>
            <person name="Alam M.M."/>
            <person name="Hou S."/>
            <person name="Wan X."/>
            <person name="Saito J.A."/>
            <person name="Alam M."/>
        </authorList>
    </citation>
    <scope>NUCLEOTIDE SEQUENCE [LARGE SCALE GENOMIC DNA]</scope>
    <source>
        <strain evidence="1 2">MS6</strain>
    </source>
</reference>
<dbReference type="AlphaFoldDB" id="K2R9Y7"/>
<dbReference type="HOGENOM" id="CLU_1570934_0_0_1"/>
<gene>
    <name evidence="1" type="ORF">MPH_11633</name>
</gene>